<organism evidence="2 3">
    <name type="scientific">Leersia perrieri</name>
    <dbReference type="NCBI Taxonomy" id="77586"/>
    <lineage>
        <taxon>Eukaryota</taxon>
        <taxon>Viridiplantae</taxon>
        <taxon>Streptophyta</taxon>
        <taxon>Embryophyta</taxon>
        <taxon>Tracheophyta</taxon>
        <taxon>Spermatophyta</taxon>
        <taxon>Magnoliopsida</taxon>
        <taxon>Liliopsida</taxon>
        <taxon>Poales</taxon>
        <taxon>Poaceae</taxon>
        <taxon>BOP clade</taxon>
        <taxon>Oryzoideae</taxon>
        <taxon>Oryzeae</taxon>
        <taxon>Oryzinae</taxon>
        <taxon>Leersia</taxon>
    </lineage>
</organism>
<protein>
    <submittedName>
        <fullName evidence="2">Uncharacterized protein</fullName>
    </submittedName>
</protein>
<dbReference type="Gramene" id="LPERR08G07240.1">
    <property type="protein sequence ID" value="LPERR08G07240.1"/>
    <property type="gene ID" value="LPERR08G07240"/>
</dbReference>
<reference evidence="2" key="3">
    <citation type="submission" date="2015-04" db="UniProtKB">
        <authorList>
            <consortium name="EnsemblPlants"/>
        </authorList>
    </citation>
    <scope>IDENTIFICATION</scope>
</reference>
<evidence type="ECO:0000256" key="1">
    <source>
        <dbReference type="SAM" id="MobiDB-lite"/>
    </source>
</evidence>
<reference evidence="3" key="2">
    <citation type="submission" date="2013-12" db="EMBL/GenBank/DDBJ databases">
        <authorList>
            <person name="Yu Y."/>
            <person name="Lee S."/>
            <person name="de Baynast K."/>
            <person name="Wissotski M."/>
            <person name="Liu L."/>
            <person name="Talag J."/>
            <person name="Goicoechea J."/>
            <person name="Angelova A."/>
            <person name="Jetty R."/>
            <person name="Kudrna D."/>
            <person name="Golser W."/>
            <person name="Rivera L."/>
            <person name="Zhang J."/>
            <person name="Wing R."/>
        </authorList>
    </citation>
    <scope>NUCLEOTIDE SEQUENCE</scope>
</reference>
<keyword evidence="3" id="KW-1185">Reference proteome</keyword>
<feature type="compositionally biased region" description="Basic residues" evidence="1">
    <location>
        <begin position="1"/>
        <end position="13"/>
    </location>
</feature>
<reference evidence="2 3" key="1">
    <citation type="submission" date="2012-08" db="EMBL/GenBank/DDBJ databases">
        <title>Oryza genome evolution.</title>
        <authorList>
            <person name="Wing R.A."/>
        </authorList>
    </citation>
    <scope>NUCLEOTIDE SEQUENCE</scope>
</reference>
<evidence type="ECO:0000313" key="2">
    <source>
        <dbReference type="EnsemblPlants" id="LPERR08G07240.1"/>
    </source>
</evidence>
<evidence type="ECO:0000313" key="3">
    <source>
        <dbReference type="Proteomes" id="UP000032180"/>
    </source>
</evidence>
<dbReference type="AlphaFoldDB" id="A0A0D9X5Z8"/>
<name>A0A0D9X5Z8_9ORYZ</name>
<accession>A0A0D9X5Z8</accession>
<feature type="region of interest" description="Disordered" evidence="1">
    <location>
        <begin position="1"/>
        <end position="23"/>
    </location>
</feature>
<dbReference type="Proteomes" id="UP000032180">
    <property type="component" value="Chromosome 8"/>
</dbReference>
<sequence>MEQQKKKSKHRQPSHAVIAIRHDGASLHGNVGLRAPRRNALTSIMPREVTLSLGESTRFDLKSSKMENPPGCNWASPLHADAYY</sequence>
<dbReference type="EnsemblPlants" id="LPERR08G07240.1">
    <property type="protein sequence ID" value="LPERR08G07240.1"/>
    <property type="gene ID" value="LPERR08G07240"/>
</dbReference>
<dbReference type="HOGENOM" id="CLU_2530756_0_0_1"/>
<proteinExistence type="predicted"/>